<evidence type="ECO:0000256" key="4">
    <source>
        <dbReference type="ARBA" id="ARBA00049244"/>
    </source>
</evidence>
<keyword evidence="8" id="KW-1185">Reference proteome</keyword>
<feature type="domain" description="Integrase catalytic" evidence="6">
    <location>
        <begin position="1"/>
        <end position="158"/>
    </location>
</feature>
<dbReference type="PANTHER" id="PTHR42648">
    <property type="entry name" value="TRANSPOSASE, PUTATIVE-RELATED"/>
    <property type="match status" value="1"/>
</dbReference>
<dbReference type="OrthoDB" id="6408700at2759"/>
<dbReference type="Pfam" id="PF00665">
    <property type="entry name" value="rve"/>
    <property type="match status" value="1"/>
</dbReference>
<dbReference type="PANTHER" id="PTHR42648:SF21">
    <property type="entry name" value="CYSTEINE-RICH RLK (RECEPTOR-LIKE PROTEIN KINASE) 8"/>
    <property type="match status" value="1"/>
</dbReference>
<evidence type="ECO:0000256" key="1">
    <source>
        <dbReference type="ARBA" id="ARBA00022578"/>
    </source>
</evidence>
<comment type="catalytic activity">
    <reaction evidence="3">
        <text>DNA(n) + a 2'-deoxyribonucleoside 5'-triphosphate = DNA(n+1) + diphosphate</text>
        <dbReference type="Rhea" id="RHEA:22508"/>
        <dbReference type="Rhea" id="RHEA-COMP:17339"/>
        <dbReference type="Rhea" id="RHEA-COMP:17340"/>
        <dbReference type="ChEBI" id="CHEBI:33019"/>
        <dbReference type="ChEBI" id="CHEBI:61560"/>
        <dbReference type="ChEBI" id="CHEBI:173112"/>
        <dbReference type="EC" id="2.7.7.49"/>
    </reaction>
</comment>
<dbReference type="AlphaFoldDB" id="A0A9Q3JFH6"/>
<dbReference type="InterPro" id="IPR057670">
    <property type="entry name" value="SH3_retrovirus"/>
</dbReference>
<dbReference type="GO" id="GO:0015074">
    <property type="term" value="P:DNA integration"/>
    <property type="evidence" value="ECO:0007669"/>
    <property type="project" value="InterPro"/>
</dbReference>
<organism evidence="7 8">
    <name type="scientific">Austropuccinia psidii MF-1</name>
    <dbReference type="NCBI Taxonomy" id="1389203"/>
    <lineage>
        <taxon>Eukaryota</taxon>
        <taxon>Fungi</taxon>
        <taxon>Dikarya</taxon>
        <taxon>Basidiomycota</taxon>
        <taxon>Pucciniomycotina</taxon>
        <taxon>Pucciniomycetes</taxon>
        <taxon>Pucciniales</taxon>
        <taxon>Sphaerophragmiaceae</taxon>
        <taxon>Austropuccinia</taxon>
    </lineage>
</organism>
<dbReference type="GO" id="GO:0003723">
    <property type="term" value="F:RNA binding"/>
    <property type="evidence" value="ECO:0007669"/>
    <property type="project" value="UniProtKB-KW"/>
</dbReference>
<dbReference type="InterPro" id="IPR036397">
    <property type="entry name" value="RNaseH_sf"/>
</dbReference>
<dbReference type="Pfam" id="PF25597">
    <property type="entry name" value="SH3_retrovirus"/>
    <property type="match status" value="1"/>
</dbReference>
<dbReference type="InterPro" id="IPR039537">
    <property type="entry name" value="Retrotran_Ty1/copia-like"/>
</dbReference>
<evidence type="ECO:0000313" key="8">
    <source>
        <dbReference type="Proteomes" id="UP000765509"/>
    </source>
</evidence>
<proteinExistence type="predicted"/>
<keyword evidence="1" id="KW-0815">Transposition</keyword>
<dbReference type="InterPro" id="IPR001584">
    <property type="entry name" value="Integrase_cat-core"/>
</dbReference>
<accession>A0A9Q3JFH6</accession>
<dbReference type="GO" id="GO:0005634">
    <property type="term" value="C:nucleus"/>
    <property type="evidence" value="ECO:0007669"/>
    <property type="project" value="UniProtKB-ARBA"/>
</dbReference>
<name>A0A9Q3JFH6_9BASI</name>
<dbReference type="EMBL" id="AVOT02071081">
    <property type="protein sequence ID" value="MBW0561477.1"/>
    <property type="molecule type" value="Genomic_DNA"/>
</dbReference>
<evidence type="ECO:0000256" key="3">
    <source>
        <dbReference type="ARBA" id="ARBA00048173"/>
    </source>
</evidence>
<reference evidence="7" key="1">
    <citation type="submission" date="2021-03" db="EMBL/GenBank/DDBJ databases">
        <title>Draft genome sequence of rust myrtle Austropuccinia psidii MF-1, a brazilian biotype.</title>
        <authorList>
            <person name="Quecine M.C."/>
            <person name="Pachon D.M.R."/>
            <person name="Bonatelli M.L."/>
            <person name="Correr F.H."/>
            <person name="Franceschini L.M."/>
            <person name="Leite T.F."/>
            <person name="Margarido G.R.A."/>
            <person name="Almeida C.A."/>
            <person name="Ferrarezi J.A."/>
            <person name="Labate C.A."/>
        </authorList>
    </citation>
    <scope>NUCLEOTIDE SEQUENCE</scope>
    <source>
        <strain evidence="7">MF-1</strain>
    </source>
</reference>
<feature type="region of interest" description="Disordered" evidence="5">
    <location>
        <begin position="215"/>
        <end position="315"/>
    </location>
</feature>
<dbReference type="PROSITE" id="PS50994">
    <property type="entry name" value="INTEGRASE"/>
    <property type="match status" value="1"/>
</dbReference>
<dbReference type="InterPro" id="IPR012337">
    <property type="entry name" value="RNaseH-like_sf"/>
</dbReference>
<dbReference type="GO" id="GO:0003964">
    <property type="term" value="F:RNA-directed DNA polymerase activity"/>
    <property type="evidence" value="ECO:0007669"/>
    <property type="project" value="UniProtKB-EC"/>
</dbReference>
<keyword evidence="2" id="KW-0694">RNA-binding</keyword>
<dbReference type="Gene3D" id="3.30.420.10">
    <property type="entry name" value="Ribonuclease H-like superfamily/Ribonuclease H"/>
    <property type="match status" value="1"/>
</dbReference>
<evidence type="ECO:0000259" key="6">
    <source>
        <dbReference type="PROSITE" id="PS50994"/>
    </source>
</evidence>
<comment type="caution">
    <text evidence="7">The sequence shown here is derived from an EMBL/GenBank/DDBJ whole genome shotgun (WGS) entry which is preliminary data.</text>
</comment>
<protein>
    <recommendedName>
        <fullName evidence="6">Integrase catalytic domain-containing protein</fullName>
    </recommendedName>
</protein>
<dbReference type="SUPFAM" id="SSF53098">
    <property type="entry name" value="Ribonuclease H-like"/>
    <property type="match status" value="1"/>
</dbReference>
<dbReference type="GO" id="GO:0003887">
    <property type="term" value="F:DNA-directed DNA polymerase activity"/>
    <property type="evidence" value="ECO:0007669"/>
    <property type="project" value="UniProtKB-EC"/>
</dbReference>
<comment type="catalytic activity">
    <reaction evidence="4">
        <text>DNA(n) + a 2'-deoxyribonucleoside 5'-triphosphate = DNA(n+1) + diphosphate</text>
        <dbReference type="Rhea" id="RHEA:22508"/>
        <dbReference type="Rhea" id="RHEA-COMP:17339"/>
        <dbReference type="Rhea" id="RHEA-COMP:17340"/>
        <dbReference type="ChEBI" id="CHEBI:33019"/>
        <dbReference type="ChEBI" id="CHEBI:61560"/>
        <dbReference type="ChEBI" id="CHEBI:173112"/>
        <dbReference type="EC" id="2.7.7.7"/>
    </reaction>
</comment>
<dbReference type="Proteomes" id="UP000765509">
    <property type="component" value="Unassembled WGS sequence"/>
</dbReference>
<evidence type="ECO:0000256" key="5">
    <source>
        <dbReference type="SAM" id="MobiDB-lite"/>
    </source>
</evidence>
<evidence type="ECO:0000313" key="7">
    <source>
        <dbReference type="EMBL" id="MBW0561477.1"/>
    </source>
</evidence>
<gene>
    <name evidence="7" type="ORF">O181_101192</name>
</gene>
<dbReference type="GO" id="GO:0032196">
    <property type="term" value="P:transposition"/>
    <property type="evidence" value="ECO:0007669"/>
    <property type="project" value="UniProtKB-KW"/>
</dbReference>
<sequence>MDLFGPVETPSNLGYKYCLRVMDGFSRFVWTLFLKSKSKVSFLLQKLFTRIENQSHTKITNIVSDNGSEFKNKKLNSLLQEKGITHLTTAPYTPQQNPFAERGNRTTVTKARCLLRDSGLSGTYWAEAVRTVTYLENITPKRGKFTDQGSEGIFLGYEEGNRAYRILDRQTANVKITHHVKFVPNVFPGKLSNPTNMETDQLRLTTDLNHTLATEHEEGNPPQKNNLEMGSPTPPESNLEPDPVEDSPEVIPSRTKPPSLSRSDDPEPNPSRLTKGKSPRYKWIPENEPPPKKILGKVGDPRSVMESQRRPKHTANAVSLLDEECPKSFHQAMKSDLHQHWEDAIQKELDNMEKHQVWSPATLTENTKALSTT</sequence>
<evidence type="ECO:0000256" key="2">
    <source>
        <dbReference type="ARBA" id="ARBA00022884"/>
    </source>
</evidence>